<evidence type="ECO:0000313" key="3">
    <source>
        <dbReference type="Proteomes" id="UP000215355"/>
    </source>
</evidence>
<dbReference type="SUPFAM" id="SSF55729">
    <property type="entry name" value="Acyl-CoA N-acyltransferases (Nat)"/>
    <property type="match status" value="1"/>
</dbReference>
<dbReference type="GO" id="GO:0016747">
    <property type="term" value="F:acyltransferase activity, transferring groups other than amino-acyl groups"/>
    <property type="evidence" value="ECO:0007669"/>
    <property type="project" value="InterPro"/>
</dbReference>
<dbReference type="PROSITE" id="PS51186">
    <property type="entry name" value="GNAT"/>
    <property type="match status" value="1"/>
</dbReference>
<accession>A0AAJ4XBB8</accession>
<dbReference type="CDD" id="cd04301">
    <property type="entry name" value="NAT_SF"/>
    <property type="match status" value="1"/>
</dbReference>
<dbReference type="InterPro" id="IPR000182">
    <property type="entry name" value="GNAT_dom"/>
</dbReference>
<gene>
    <name evidence="2" type="ORF">SAMEA4412673_01701</name>
</gene>
<dbReference type="Pfam" id="PF00583">
    <property type="entry name" value="Acetyltransf_1"/>
    <property type="match status" value="1"/>
</dbReference>
<dbReference type="PANTHER" id="PTHR43072">
    <property type="entry name" value="N-ACETYLTRANSFERASE"/>
    <property type="match status" value="1"/>
</dbReference>
<name>A0AAJ4XBB8_9SPHI</name>
<dbReference type="InterPro" id="IPR016181">
    <property type="entry name" value="Acyl_CoA_acyltransferase"/>
</dbReference>
<reference evidence="2 3" key="1">
    <citation type="submission" date="2017-06" db="EMBL/GenBank/DDBJ databases">
        <authorList>
            <consortium name="Pathogen Informatics"/>
        </authorList>
    </citation>
    <scope>NUCLEOTIDE SEQUENCE [LARGE SCALE GENOMIC DNA]</scope>
    <source>
        <strain evidence="2 3">NCTC12149</strain>
    </source>
</reference>
<dbReference type="KEGG" id="smiz:4412673_01701"/>
<dbReference type="Gene3D" id="3.40.630.30">
    <property type="match status" value="1"/>
</dbReference>
<dbReference type="Proteomes" id="UP000215355">
    <property type="component" value="Chromosome 1"/>
</dbReference>
<evidence type="ECO:0000313" key="2">
    <source>
        <dbReference type="EMBL" id="SNV49148.1"/>
    </source>
</evidence>
<dbReference type="EMBL" id="LT906468">
    <property type="protein sequence ID" value="SNV49148.1"/>
    <property type="molecule type" value="Genomic_DNA"/>
</dbReference>
<protein>
    <submittedName>
        <fullName evidence="2">Acetyltransferase</fullName>
    </submittedName>
</protein>
<organism evidence="2 3">
    <name type="scientific">Sphingobacterium mizutaii</name>
    <dbReference type="NCBI Taxonomy" id="1010"/>
    <lineage>
        <taxon>Bacteria</taxon>
        <taxon>Pseudomonadati</taxon>
        <taxon>Bacteroidota</taxon>
        <taxon>Sphingobacteriia</taxon>
        <taxon>Sphingobacteriales</taxon>
        <taxon>Sphingobacteriaceae</taxon>
        <taxon>Sphingobacterium</taxon>
    </lineage>
</organism>
<evidence type="ECO:0000259" key="1">
    <source>
        <dbReference type="PROSITE" id="PS51186"/>
    </source>
</evidence>
<proteinExistence type="predicted"/>
<sequence>MIHRRSDTFEQIFNLNKMEINIRKVGLEDLDATAELFNRYRVFYRQQDDYEKCKKFIQDRMENDQSHIFVVYADGTAVGFVQLYKLYHYIKLAKQWLLSDLFVHPDYRGKGFSVALIDKAKQWCDETGACGLMLETEKTNDIGNRLYPRCGFEYDANHNYYYWWK</sequence>
<dbReference type="PANTHER" id="PTHR43072:SF60">
    <property type="entry name" value="L-2,4-DIAMINOBUTYRIC ACID ACETYLTRANSFERASE"/>
    <property type="match status" value="1"/>
</dbReference>
<feature type="domain" description="N-acetyltransferase" evidence="1">
    <location>
        <begin position="20"/>
        <end position="165"/>
    </location>
</feature>
<dbReference type="AlphaFoldDB" id="A0AAJ4XBB8"/>